<feature type="transmembrane region" description="Helical" evidence="1">
    <location>
        <begin position="21"/>
        <end position="42"/>
    </location>
</feature>
<accession>A0A0R2EYY3</accession>
<dbReference type="AlphaFoldDB" id="A0A0R2EYY3"/>
<keyword evidence="1" id="KW-0472">Membrane</keyword>
<reference evidence="2 3" key="1">
    <citation type="journal article" date="2015" name="Genome Announc.">
        <title>Expanding the biotechnology potential of lactobacilli through comparative genomics of 213 strains and associated genera.</title>
        <authorList>
            <person name="Sun Z."/>
            <person name="Harris H.M."/>
            <person name="McCann A."/>
            <person name="Guo C."/>
            <person name="Argimon S."/>
            <person name="Zhang W."/>
            <person name="Yang X."/>
            <person name="Jeffery I.B."/>
            <person name="Cooney J.C."/>
            <person name="Kagawa T.F."/>
            <person name="Liu W."/>
            <person name="Song Y."/>
            <person name="Salvetti E."/>
            <person name="Wrobel A."/>
            <person name="Rasinkangas P."/>
            <person name="Parkhill J."/>
            <person name="Rea M.C."/>
            <person name="O'Sullivan O."/>
            <person name="Ritari J."/>
            <person name="Douillard F.P."/>
            <person name="Paul Ross R."/>
            <person name="Yang R."/>
            <person name="Briner A.E."/>
            <person name="Felis G.E."/>
            <person name="de Vos W.M."/>
            <person name="Barrangou R."/>
            <person name="Klaenhammer T.R."/>
            <person name="Caufield P.W."/>
            <person name="Cui Y."/>
            <person name="Zhang H."/>
            <person name="O'Toole P.W."/>
        </authorList>
    </citation>
    <scope>NUCLEOTIDE SEQUENCE [LARGE SCALE GENOMIC DNA]</scope>
    <source>
        <strain evidence="2 3">DSM 22697</strain>
    </source>
</reference>
<keyword evidence="1" id="KW-0812">Transmembrane</keyword>
<comment type="caution">
    <text evidence="2">The sequence shown here is derived from an EMBL/GenBank/DDBJ whole genome shotgun (WGS) entry which is preliminary data.</text>
</comment>
<dbReference type="Proteomes" id="UP000050865">
    <property type="component" value="Unassembled WGS sequence"/>
</dbReference>
<evidence type="ECO:0000313" key="3">
    <source>
        <dbReference type="Proteomes" id="UP000050865"/>
    </source>
</evidence>
<proteinExistence type="predicted"/>
<name>A0A0R2EYY3_9LACO</name>
<organism evidence="2 3">
    <name type="scientific">Lacticaseibacillus camelliae DSM 22697 = JCM 13995</name>
    <dbReference type="NCBI Taxonomy" id="1423730"/>
    <lineage>
        <taxon>Bacteria</taxon>
        <taxon>Bacillati</taxon>
        <taxon>Bacillota</taxon>
        <taxon>Bacilli</taxon>
        <taxon>Lactobacillales</taxon>
        <taxon>Lactobacillaceae</taxon>
        <taxon>Lacticaseibacillus</taxon>
    </lineage>
</organism>
<protein>
    <submittedName>
        <fullName evidence="2">Uncharacterized protein</fullName>
    </submittedName>
</protein>
<sequence>MSQHHASLDSPVTEKQLLRSACVNALWFVIAGAFFVTAIPEFKSRTSVVYGLAYLAIVGLALYNGYTGLRDVIHTFMRNQAPR</sequence>
<evidence type="ECO:0000313" key="2">
    <source>
        <dbReference type="EMBL" id="KRN21672.1"/>
    </source>
</evidence>
<dbReference type="PATRIC" id="fig|1423730.4.peg.2216"/>
<keyword evidence="3" id="KW-1185">Reference proteome</keyword>
<gene>
    <name evidence="2" type="ORF">FC75_GL002133</name>
</gene>
<dbReference type="STRING" id="1423730.FC75_GL002133"/>
<dbReference type="EMBL" id="AYZJ01000042">
    <property type="protein sequence ID" value="KRN21672.1"/>
    <property type="molecule type" value="Genomic_DNA"/>
</dbReference>
<evidence type="ECO:0000256" key="1">
    <source>
        <dbReference type="SAM" id="Phobius"/>
    </source>
</evidence>
<keyword evidence="1" id="KW-1133">Transmembrane helix</keyword>
<dbReference type="OrthoDB" id="9875448at2"/>
<feature type="transmembrane region" description="Helical" evidence="1">
    <location>
        <begin position="48"/>
        <end position="69"/>
    </location>
</feature>
<dbReference type="RefSeq" id="WP_054663996.1">
    <property type="nucleotide sequence ID" value="NZ_AYZJ01000042.1"/>
</dbReference>